<evidence type="ECO:0000313" key="1">
    <source>
        <dbReference type="EMBL" id="QAT13882.1"/>
    </source>
</evidence>
<dbReference type="Pfam" id="PF05521">
    <property type="entry name" value="Phage_HCP"/>
    <property type="match status" value="1"/>
</dbReference>
<dbReference type="InterPro" id="IPR038666">
    <property type="entry name" value="SSP1_head-tail_sf"/>
</dbReference>
<sequence length="119" mass="12996">MPKPKGAGDLRHRVKFQRRAEGDDGYGNPVQGWVDLDISRACSLTPTRGGETVQAGRVSGTASWDCWVRNDSGTRSLRTGDRAVDTRDAGRTFNIVFIGDMDGDRAWLLIQMKSGVVDG</sequence>
<dbReference type="KEGG" id="bdm:EQG53_05630"/>
<dbReference type="Proteomes" id="UP000287388">
    <property type="component" value="Chromosome"/>
</dbReference>
<evidence type="ECO:0000313" key="3">
    <source>
        <dbReference type="Proteomes" id="UP000287388"/>
    </source>
</evidence>
<evidence type="ECO:0000313" key="4">
    <source>
        <dbReference type="Proteomes" id="UP000596117"/>
    </source>
</evidence>
<organism evidence="1 3">
    <name type="scientific">Brevundimonas diminuta</name>
    <name type="common">Pseudomonas diminuta</name>
    <dbReference type="NCBI Taxonomy" id="293"/>
    <lineage>
        <taxon>Bacteria</taxon>
        <taxon>Pseudomonadati</taxon>
        <taxon>Pseudomonadota</taxon>
        <taxon>Alphaproteobacteria</taxon>
        <taxon>Caulobacterales</taxon>
        <taxon>Caulobacteraceae</taxon>
        <taxon>Brevundimonas</taxon>
    </lineage>
</organism>
<proteinExistence type="predicted"/>
<dbReference type="Proteomes" id="UP000596117">
    <property type="component" value="Chromosome"/>
</dbReference>
<reference evidence="2 4" key="2">
    <citation type="submission" date="2020-12" db="EMBL/GenBank/DDBJ databases">
        <title>FDA dAtabase for Regulatory Grade micrObial Sequences (FDA-ARGOS): Supporting development and validation of Infectious Disease Dx tests.</title>
        <authorList>
            <person name="Kerrigan L."/>
            <person name="Long C."/>
            <person name="Tallon L."/>
            <person name="Sadzewicz L."/>
            <person name="Zhao X."/>
            <person name="Boylan J."/>
            <person name="Ott S."/>
            <person name="Bowen H."/>
            <person name="Vavikolanu K."/>
            <person name="Mehta A."/>
            <person name="Aluvathingal J."/>
            <person name="Nadendla S."/>
            <person name="Yan Y."/>
            <person name="Sichtig H."/>
        </authorList>
    </citation>
    <scope>NUCLEOTIDE SEQUENCE [LARGE SCALE GENOMIC DNA]</scope>
    <source>
        <strain evidence="2 4">FDAARGOS_1026</strain>
    </source>
</reference>
<protein>
    <submittedName>
        <fullName evidence="1">Head-tail adaptor protein</fullName>
    </submittedName>
</protein>
<name>A0A410NVI1_BREDI</name>
<dbReference type="InterPro" id="IPR008767">
    <property type="entry name" value="Phage_SPP1_head-tail_adaptor"/>
</dbReference>
<accession>A0A410NVI1</accession>
<gene>
    <name evidence="1" type="ORF">EQG53_05630</name>
    <name evidence="2" type="ORF">I6H83_16795</name>
</gene>
<dbReference type="AlphaFoldDB" id="A0A410NVI1"/>
<dbReference type="Gene3D" id="2.40.10.270">
    <property type="entry name" value="Bacteriophage SPP1 head-tail adaptor protein"/>
    <property type="match status" value="1"/>
</dbReference>
<keyword evidence="4" id="KW-1185">Reference proteome</keyword>
<dbReference type="EMBL" id="CP066026">
    <property type="protein sequence ID" value="QQB88752.1"/>
    <property type="molecule type" value="Genomic_DNA"/>
</dbReference>
<dbReference type="EMBL" id="CP035093">
    <property type="protein sequence ID" value="QAT13882.1"/>
    <property type="molecule type" value="Genomic_DNA"/>
</dbReference>
<dbReference type="RefSeq" id="WP_128719376.1">
    <property type="nucleotide sequence ID" value="NZ_BJNC01000044.1"/>
</dbReference>
<evidence type="ECO:0000313" key="2">
    <source>
        <dbReference type="EMBL" id="QQB88752.1"/>
    </source>
</evidence>
<reference evidence="1 3" key="1">
    <citation type="submission" date="2019-01" db="EMBL/GenBank/DDBJ databases">
        <title>Brevundimonas diminuta Genome sequencing and assembly.</title>
        <authorList>
            <person name="Chen H."/>
        </authorList>
    </citation>
    <scope>NUCLEOTIDE SEQUENCE [LARGE SCALE GENOMIC DNA]</scope>
    <source>
        <strain evidence="1">ATCC</strain>
        <strain evidence="3">ATCC(B) 19146</strain>
    </source>
</reference>